<comment type="caution">
    <text evidence="2">The sequence shown here is derived from an EMBL/GenBank/DDBJ whole genome shotgun (WGS) entry which is preliminary data.</text>
</comment>
<protein>
    <submittedName>
        <fullName evidence="2">Uncharacterized protein</fullName>
    </submittedName>
</protein>
<name>A0AA40FIF7_9HYME</name>
<feature type="compositionally biased region" description="Basic and acidic residues" evidence="1">
    <location>
        <begin position="13"/>
        <end position="35"/>
    </location>
</feature>
<dbReference type="AlphaFoldDB" id="A0AA40FIF7"/>
<organism evidence="2 3">
    <name type="scientific">Melipona bicolor</name>
    <dbReference type="NCBI Taxonomy" id="60889"/>
    <lineage>
        <taxon>Eukaryota</taxon>
        <taxon>Metazoa</taxon>
        <taxon>Ecdysozoa</taxon>
        <taxon>Arthropoda</taxon>
        <taxon>Hexapoda</taxon>
        <taxon>Insecta</taxon>
        <taxon>Pterygota</taxon>
        <taxon>Neoptera</taxon>
        <taxon>Endopterygota</taxon>
        <taxon>Hymenoptera</taxon>
        <taxon>Apocrita</taxon>
        <taxon>Aculeata</taxon>
        <taxon>Apoidea</taxon>
        <taxon>Anthophila</taxon>
        <taxon>Apidae</taxon>
        <taxon>Melipona</taxon>
    </lineage>
</organism>
<keyword evidence="3" id="KW-1185">Reference proteome</keyword>
<feature type="region of interest" description="Disordered" evidence="1">
    <location>
        <begin position="1"/>
        <end position="69"/>
    </location>
</feature>
<evidence type="ECO:0000256" key="1">
    <source>
        <dbReference type="SAM" id="MobiDB-lite"/>
    </source>
</evidence>
<gene>
    <name evidence="2" type="ORF">K0M31_013276</name>
</gene>
<dbReference type="EMBL" id="JAHYIQ010000036">
    <property type="protein sequence ID" value="KAK1119447.1"/>
    <property type="molecule type" value="Genomic_DNA"/>
</dbReference>
<accession>A0AA40FIF7</accession>
<sequence>MERRSLQMDATFIDEKDLLRTEVDKKQDRQRERDSGQGNERTSRRRRTTGCPTRIALGLKEINEPNINQ</sequence>
<proteinExistence type="predicted"/>
<dbReference type="Proteomes" id="UP001177670">
    <property type="component" value="Unassembled WGS sequence"/>
</dbReference>
<evidence type="ECO:0000313" key="2">
    <source>
        <dbReference type="EMBL" id="KAK1119447.1"/>
    </source>
</evidence>
<evidence type="ECO:0000313" key="3">
    <source>
        <dbReference type="Proteomes" id="UP001177670"/>
    </source>
</evidence>
<reference evidence="2" key="1">
    <citation type="submission" date="2021-10" db="EMBL/GenBank/DDBJ databases">
        <title>Melipona bicolor Genome sequencing and assembly.</title>
        <authorList>
            <person name="Araujo N.S."/>
            <person name="Arias M.C."/>
        </authorList>
    </citation>
    <scope>NUCLEOTIDE SEQUENCE</scope>
    <source>
        <strain evidence="2">USP_2M_L1-L4_2017</strain>
        <tissue evidence="2">Whole body</tissue>
    </source>
</reference>